<evidence type="ECO:0000313" key="5">
    <source>
        <dbReference type="Proteomes" id="UP000694845"/>
    </source>
</evidence>
<dbReference type="PANTHER" id="PTHR24123">
    <property type="entry name" value="ANKYRIN REPEAT-CONTAINING"/>
    <property type="match status" value="1"/>
</dbReference>
<feature type="repeat" description="ANK" evidence="3">
    <location>
        <begin position="204"/>
        <end position="226"/>
    </location>
</feature>
<dbReference type="GeneID" id="110990687"/>
<feature type="repeat" description="ANK" evidence="3">
    <location>
        <begin position="821"/>
        <end position="853"/>
    </location>
</feature>
<gene>
    <name evidence="6" type="primary">LOC110990687</name>
</gene>
<feature type="repeat" description="ANK" evidence="3">
    <location>
        <begin position="1145"/>
        <end position="1177"/>
    </location>
</feature>
<dbReference type="OrthoDB" id="6774963at2759"/>
<feature type="repeat" description="ANK" evidence="3">
    <location>
        <begin position="1274"/>
        <end position="1306"/>
    </location>
</feature>
<accession>A0A8B8A673</accession>
<evidence type="ECO:0000256" key="3">
    <source>
        <dbReference type="PROSITE-ProRule" id="PRU00023"/>
    </source>
</evidence>
<name>A0A8B8A673_ACAPL</name>
<dbReference type="PANTHER" id="PTHR24123:SF33">
    <property type="entry name" value="PROTEIN HOS4"/>
    <property type="match status" value="1"/>
</dbReference>
<feature type="repeat" description="ANK" evidence="3">
    <location>
        <begin position="341"/>
        <end position="373"/>
    </location>
</feature>
<dbReference type="PRINTS" id="PR01415">
    <property type="entry name" value="ANKYRIN"/>
</dbReference>
<dbReference type="InterPro" id="IPR051165">
    <property type="entry name" value="Multifunctional_ANK_Repeat"/>
</dbReference>
<evidence type="ECO:0000256" key="1">
    <source>
        <dbReference type="ARBA" id="ARBA00022737"/>
    </source>
</evidence>
<dbReference type="PROSITE" id="PS50088">
    <property type="entry name" value="ANK_REPEAT"/>
    <property type="match status" value="18"/>
</dbReference>
<dbReference type="SUPFAM" id="SSF48403">
    <property type="entry name" value="Ankyrin repeat"/>
    <property type="match status" value="6"/>
</dbReference>
<protein>
    <submittedName>
        <fullName evidence="6">Serine/threonine-protein phosphatase 6 regulatory ankyrin repeat subunit B-like isoform X1</fullName>
    </submittedName>
</protein>
<feature type="repeat" description="ANK" evidence="3">
    <location>
        <begin position="1307"/>
        <end position="1339"/>
    </location>
</feature>
<dbReference type="KEGG" id="aplc:110990687"/>
<feature type="repeat" description="ANK" evidence="3">
    <location>
        <begin position="171"/>
        <end position="203"/>
    </location>
</feature>
<organism evidence="5 6">
    <name type="scientific">Acanthaster planci</name>
    <name type="common">Crown-of-thorns starfish</name>
    <dbReference type="NCBI Taxonomy" id="133434"/>
    <lineage>
        <taxon>Eukaryota</taxon>
        <taxon>Metazoa</taxon>
        <taxon>Echinodermata</taxon>
        <taxon>Eleutherozoa</taxon>
        <taxon>Asterozoa</taxon>
        <taxon>Asteroidea</taxon>
        <taxon>Valvatacea</taxon>
        <taxon>Valvatida</taxon>
        <taxon>Acanthasteridae</taxon>
        <taxon>Acanthaster</taxon>
    </lineage>
</organism>
<feature type="repeat" description="ANK" evidence="3">
    <location>
        <begin position="307"/>
        <end position="329"/>
    </location>
</feature>
<feature type="repeat" description="ANK" evidence="3">
    <location>
        <begin position="467"/>
        <end position="489"/>
    </location>
</feature>
<feature type="repeat" description="ANK" evidence="3">
    <location>
        <begin position="981"/>
        <end position="1013"/>
    </location>
</feature>
<dbReference type="InterPro" id="IPR002110">
    <property type="entry name" value="Ankyrin_rpt"/>
</dbReference>
<feature type="repeat" description="ANK" evidence="3">
    <location>
        <begin position="1428"/>
        <end position="1452"/>
    </location>
</feature>
<feature type="repeat" description="ANK" evidence="3">
    <location>
        <begin position="501"/>
        <end position="533"/>
    </location>
</feature>
<feature type="repeat" description="ANK" evidence="3">
    <location>
        <begin position="138"/>
        <end position="170"/>
    </location>
</feature>
<proteinExistence type="predicted"/>
<keyword evidence="5" id="KW-1185">Reference proteome</keyword>
<feature type="repeat" description="ANK" evidence="3">
    <location>
        <begin position="627"/>
        <end position="649"/>
    </location>
</feature>
<feature type="repeat" description="ANK" evidence="3">
    <location>
        <begin position="787"/>
        <end position="807"/>
    </location>
</feature>
<dbReference type="Pfam" id="PF00023">
    <property type="entry name" value="Ank"/>
    <property type="match status" value="2"/>
</dbReference>
<evidence type="ECO:0000313" key="6">
    <source>
        <dbReference type="RefSeq" id="XP_022111471.1"/>
    </source>
</evidence>
<dbReference type="Pfam" id="PF12796">
    <property type="entry name" value="Ank_2"/>
    <property type="match status" value="10"/>
</dbReference>
<keyword evidence="1" id="KW-0677">Repeat</keyword>
<dbReference type="RefSeq" id="XP_022111471.1">
    <property type="nucleotide sequence ID" value="XM_022255779.1"/>
</dbReference>
<dbReference type="Gene3D" id="1.25.40.20">
    <property type="entry name" value="Ankyrin repeat-containing domain"/>
    <property type="match status" value="12"/>
</dbReference>
<sequence length="1594" mass="174323">MAECPLGNEEQPAAANSPHPDDEVVHEEIASSSSQAPINLHRCTMFLGQYTSNISVNYERSSTTATPRVPSAETPHDYKRDYGRAVKETKFDYRALLQDSGVLSCGEGLFNESAMGNTTRVQEFIARDPESVMYQNKRGNTPLHAAAFGGHMDTVITLVSNKAQLEKKNKDGYTALVSAIFGDEPNVVKYLLESGSKSNTASKRGLTPLHVAAREGHERCVKELLSVPTPSDVNCKDGRGYTPLFIAIKKHYMPTIRLLVEHQGINLGLKDARQRNSLHIAAICGNNFAVEQILKAKPTLINVQGNDGFTALHLAASKGHLDITRTLLQQQICSTYLKSTKGHTALHLAVIEKRYECAKALVDNGADVNAQDEGGNTCLHLAMMKVLTASEAMLESSMKDKDKTAKECDDIQQKMFQLLVQHPSVDMTLKNSKDLNCLHFAAGSGNTFATDQILEVKPSLINTTQNDGCTALHLAVLEGHAHIVSTLVKQKNCSKDVKNTKGHTALHLAIIEKHYECAKALVDNGADVNAQDDNGNTCLHLAMMKVLTSIEAMLDAALKDKDKTAILCDDIQQEMFQLLVQHQSVDMTLKNNKDLNCLHFAAGSGNTFATDKIVEAKPSLINTTQNDGCTALHLAVLEGHAHIVSTLVKQKNCSKDVKNTKGHTALHLAIIKKHYECAKVLVDNGADVNAQDDEGNTCLHLVMMKVLTSIEAMLDAALKDKDETAKLWDDFQQEAFQLLVQHPSVDMTLKNNKDLNCLHLAAGSGNKFATDKILEFKPSLINTTQNDGCTALHLAVLEGHAHIVSTLAKQEHCLKDLKNAKGHTALHLAVIKRHYECAKALVDNGVDVNSTDDDGNTCLHLVMRKVLTSIEEMLDATNKDKAKAETATDAIQQGIIKLLVLHPNIDLALKCNQDFGCLHLASRSGNIFVIDMILRVAPEIINMVKNDGFTPLHLAALNGHKDAVQILVEREECSKDLKNVDGQTALHLATSKKNYACVKALVDSGADVNAQDKDGETSLHLAMKTEMSEQAASKEVPVAKLTEKDVKETSGTNNTEYEQKILETLIQQTNLRLLNNKDYNCLHYAALKGKRFVVEKILEANPSLINTTGNDSNTTLHMAASNGFADILTTLLQKENCQKDIRNASKQTALHLAVNECNLKCIEVLLEYGADVNAKDIHDSTSLHLAIAKISMKNISALSSTKDDGDMDHQVFATIKEYQKVIKLLVEHPTIDLTLTDKTGFNCLHSAAINGNSFAVKIMLAAKPSLIDTTCTADKGTALHLAVLNNHTDIVATLCEKGRNETIPNVNAQTPLHLAADNCNTKSVEILLNMGANVNAQDKDGDTCLHLLLKKSLQEATSSTVKKQKGVPKSSLEIQNLIRMLLRDDRIDVTLRDNNRDNCLHFAAFSGNDDAVKLILKAMPSVINERNETFTPLHIASLYDHADVVQTLAKQGNCNKDLQNCNSQTALHIAIDKNHYQCIEALVNNGANVNIKDSGGNTSLHLVMMKESTQAMLRSASKEELLDIVKKKEEDGSVRNGRTNLVALITSLLKHGANIHLLNNKGENVAHFAPNSSVQSFLEELFERFTSIPKQPGT</sequence>
<evidence type="ECO:0000256" key="2">
    <source>
        <dbReference type="ARBA" id="ARBA00023043"/>
    </source>
</evidence>
<feature type="repeat" description="ANK" evidence="3">
    <location>
        <begin position="947"/>
        <end position="970"/>
    </location>
</feature>
<feature type="compositionally biased region" description="Basic and acidic residues" evidence="4">
    <location>
        <begin position="19"/>
        <end position="29"/>
    </location>
</feature>
<keyword evidence="2 3" id="KW-0040">ANK repeat</keyword>
<reference evidence="6" key="1">
    <citation type="submission" date="2025-08" db="UniProtKB">
        <authorList>
            <consortium name="RefSeq"/>
        </authorList>
    </citation>
    <scope>IDENTIFICATION</scope>
</reference>
<dbReference type="InterPro" id="IPR036770">
    <property type="entry name" value="Ankyrin_rpt-contain_sf"/>
</dbReference>
<feature type="repeat" description="ANK" evidence="3">
    <location>
        <begin position="661"/>
        <end position="693"/>
    </location>
</feature>
<evidence type="ECO:0000256" key="4">
    <source>
        <dbReference type="SAM" id="MobiDB-lite"/>
    </source>
</evidence>
<dbReference type="PROSITE" id="PS50297">
    <property type="entry name" value="ANK_REP_REGION"/>
    <property type="match status" value="17"/>
</dbReference>
<feature type="region of interest" description="Disordered" evidence="4">
    <location>
        <begin position="1"/>
        <end position="33"/>
    </location>
</feature>
<feature type="repeat" description="ANK" evidence="3">
    <location>
        <begin position="1462"/>
        <end position="1494"/>
    </location>
</feature>
<dbReference type="SMART" id="SM00248">
    <property type="entry name" value="ANK"/>
    <property type="match status" value="34"/>
</dbReference>
<dbReference type="Proteomes" id="UP000694845">
    <property type="component" value="Unplaced"/>
</dbReference>
<dbReference type="Pfam" id="PF13857">
    <property type="entry name" value="Ank_5"/>
    <property type="match status" value="1"/>
</dbReference>